<sequence length="82" mass="9274">MDSRKYKVIIIGLIMFICGGFGIYQSFMSQRVFLSDIALDNVEALASYEVGNDCSGCFTQTLDFCKFWGWGGCIGDRYIHYS</sequence>
<evidence type="ECO:0000256" key="1">
    <source>
        <dbReference type="SAM" id="Phobius"/>
    </source>
</evidence>
<dbReference type="EMBL" id="JACSPP010000037">
    <property type="protein sequence ID" value="MBD8041051.1"/>
    <property type="molecule type" value="Genomic_DNA"/>
</dbReference>
<evidence type="ECO:0008006" key="4">
    <source>
        <dbReference type="Google" id="ProtNLM"/>
    </source>
</evidence>
<proteinExistence type="predicted"/>
<accession>A0ABR8YAD2</accession>
<feature type="transmembrane region" description="Helical" evidence="1">
    <location>
        <begin position="6"/>
        <end position="24"/>
    </location>
</feature>
<reference evidence="2 3" key="1">
    <citation type="submission" date="2020-08" db="EMBL/GenBank/DDBJ databases">
        <title>A Genomic Blueprint of the Chicken Gut Microbiome.</title>
        <authorList>
            <person name="Gilroy R."/>
            <person name="Ravi A."/>
            <person name="Getino M."/>
            <person name="Pursley I."/>
            <person name="Horton D.L."/>
            <person name="Alikhan N.-F."/>
            <person name="Baker D."/>
            <person name="Gharbi K."/>
            <person name="Hall N."/>
            <person name="Watson M."/>
            <person name="Adriaenssens E.M."/>
            <person name="Foster-Nyarko E."/>
            <person name="Jarju S."/>
            <person name="Secka A."/>
            <person name="Antonio M."/>
            <person name="Oren A."/>
            <person name="Chaudhuri R."/>
            <person name="La Ragione R.M."/>
            <person name="Hildebrand F."/>
            <person name="Pallen M.J."/>
        </authorList>
    </citation>
    <scope>NUCLEOTIDE SEQUENCE [LARGE SCALE GENOMIC DNA]</scope>
    <source>
        <strain evidence="2 3">Sa1CVN1</strain>
    </source>
</reference>
<evidence type="ECO:0000313" key="2">
    <source>
        <dbReference type="EMBL" id="MBD8041051.1"/>
    </source>
</evidence>
<name>A0ABR8YAD2_9BACT</name>
<comment type="caution">
    <text evidence="2">The sequence shown here is derived from an EMBL/GenBank/DDBJ whole genome shotgun (WGS) entry which is preliminary data.</text>
</comment>
<keyword evidence="1" id="KW-1133">Transmembrane helix</keyword>
<organism evidence="2 3">
    <name type="scientific">Phocaeicola intestinalis</name>
    <dbReference type="NCBI Taxonomy" id="2762212"/>
    <lineage>
        <taxon>Bacteria</taxon>
        <taxon>Pseudomonadati</taxon>
        <taxon>Bacteroidota</taxon>
        <taxon>Bacteroidia</taxon>
        <taxon>Bacteroidales</taxon>
        <taxon>Bacteroidaceae</taxon>
        <taxon>Phocaeicola</taxon>
    </lineage>
</organism>
<dbReference type="Proteomes" id="UP000620874">
    <property type="component" value="Unassembled WGS sequence"/>
</dbReference>
<dbReference type="RefSeq" id="WP_022040662.1">
    <property type="nucleotide sequence ID" value="NZ_JACSPP010000037.1"/>
</dbReference>
<keyword evidence="1" id="KW-0812">Transmembrane</keyword>
<keyword evidence="1" id="KW-0472">Membrane</keyword>
<protein>
    <recommendedName>
        <fullName evidence="4">MFS transporter</fullName>
    </recommendedName>
</protein>
<keyword evidence="3" id="KW-1185">Reference proteome</keyword>
<gene>
    <name evidence="2" type="ORF">H9625_11520</name>
</gene>
<evidence type="ECO:0000313" key="3">
    <source>
        <dbReference type="Proteomes" id="UP000620874"/>
    </source>
</evidence>